<feature type="region of interest" description="Disordered" evidence="1">
    <location>
        <begin position="651"/>
        <end position="676"/>
    </location>
</feature>
<reference evidence="3" key="1">
    <citation type="submission" date="2022-11" db="UniProtKB">
        <authorList>
            <consortium name="WormBaseParasite"/>
        </authorList>
    </citation>
    <scope>IDENTIFICATION</scope>
</reference>
<protein>
    <submittedName>
        <fullName evidence="3">Uncharacterized protein</fullName>
    </submittedName>
</protein>
<organism evidence="2 3">
    <name type="scientific">Globodera rostochiensis</name>
    <name type="common">Golden nematode worm</name>
    <name type="synonym">Heterodera rostochiensis</name>
    <dbReference type="NCBI Taxonomy" id="31243"/>
    <lineage>
        <taxon>Eukaryota</taxon>
        <taxon>Metazoa</taxon>
        <taxon>Ecdysozoa</taxon>
        <taxon>Nematoda</taxon>
        <taxon>Chromadorea</taxon>
        <taxon>Rhabditida</taxon>
        <taxon>Tylenchina</taxon>
        <taxon>Tylenchomorpha</taxon>
        <taxon>Tylenchoidea</taxon>
        <taxon>Heteroderidae</taxon>
        <taxon>Heteroderinae</taxon>
        <taxon>Globodera</taxon>
    </lineage>
</organism>
<dbReference type="AlphaFoldDB" id="A0A914HWR1"/>
<feature type="region of interest" description="Disordered" evidence="1">
    <location>
        <begin position="717"/>
        <end position="738"/>
    </location>
</feature>
<keyword evidence="2" id="KW-1185">Reference proteome</keyword>
<name>A0A914HWR1_GLORO</name>
<evidence type="ECO:0000313" key="3">
    <source>
        <dbReference type="WBParaSite" id="Gr19_v10_g5366.t1"/>
    </source>
</evidence>
<accession>A0A914HWR1</accession>
<evidence type="ECO:0000256" key="1">
    <source>
        <dbReference type="SAM" id="MobiDB-lite"/>
    </source>
</evidence>
<dbReference type="WBParaSite" id="Gr19_v10_g5366.t1">
    <property type="protein sequence ID" value="Gr19_v10_g5366.t1"/>
    <property type="gene ID" value="Gr19_v10_g5366"/>
</dbReference>
<sequence>MEMPAKLRRYALCVDVDEGNGTCLMIYEYDLNAVEVRAEFSGAQTGKWYRFDLGKGARRSWEAVDERLPTRVKCKDIQISLPIFFIPNLKCFGCTWRVAPPASLCDKMSFKFFSPRLESAGKVNVSAERLDAKGIRPGEQCNAFLTLNFRGPGTAVKPPQWTLDSIEDFQSVNFDPLHNVLCPRRLDLPPTANLTTPSVMPKEWGVLLRIDIDPEDERTRTGAILCLRDGKLAFGRVLRIDGGDCWRAELGDIVGFCSIDVDCFLQPVRMAFNVLAWKSRALRDFNEPSEHFPQEAFPGSLHVQLLMENTSSQLIQYLFELSFTIDEQTLSSWTGTRTFRVDRLGLLLDPEGKLSSAWNNTKCKNVVQLSVRVKANLCLFPEQQHPLWVVVELLEIGEAPKLCNDNKRKHMADERSPALANCLAEVSLPMDNGRLGGEERLSSTEPPEQFSIVQDGGFGMSVASKRYQKCLQQQLNSPEPNGDVTFSVSVTKEAARAVVPIANAMAKLGKTLGTGSNNDTRPMQQPIQQQLVQREEQQQQPLNGIVLFMRNKGDEMLWTFYDEQTRRFTRSTSAKKIKVPILPRQPSPVPGEWFRIAYQNHKSSASIAITTIRRETDLSHLPIHWAKPQNSNVWEKLLNGKFEEIVWETPTKTAENESRTCDAPQQTPRAKTPQPLECKAQPVQPQKAQMAITPQPIKRNAPVPVTNVFMRQNSTKMSTDTTKPAGIQQQQNGLGKQQPKQQPIVDMKNSLPPLLNCNAKFFLVGTQMAGVIVIAAELDDKYAYKVWPFCTGHSLPRERFLISSQRLPIGHWLKFAIEDFDREFISEENCHGLASWMQTHTAEMHLYIDCGINVPDDFGVNPEAELSTTRHKPSDPKTPFIRKLVATDLIWTRLATHFRGSVCKVRIKYANKLDKVVQQTRGYWLVSQIIAN</sequence>
<dbReference type="Proteomes" id="UP000887572">
    <property type="component" value="Unplaced"/>
</dbReference>
<proteinExistence type="predicted"/>
<feature type="compositionally biased region" description="Low complexity" evidence="1">
    <location>
        <begin position="728"/>
        <end position="738"/>
    </location>
</feature>
<evidence type="ECO:0000313" key="2">
    <source>
        <dbReference type="Proteomes" id="UP000887572"/>
    </source>
</evidence>